<evidence type="ECO:0000256" key="1">
    <source>
        <dbReference type="ARBA" id="ARBA00010894"/>
    </source>
</evidence>
<gene>
    <name evidence="3" type="ORF">ERX37_04085</name>
</gene>
<dbReference type="EMBL" id="SCWE01000001">
    <property type="protein sequence ID" value="TDM03273.1"/>
    <property type="molecule type" value="Genomic_DNA"/>
</dbReference>
<evidence type="ECO:0000313" key="4">
    <source>
        <dbReference type="Proteomes" id="UP000295328"/>
    </source>
</evidence>
<dbReference type="Proteomes" id="UP000295328">
    <property type="component" value="Unassembled WGS sequence"/>
</dbReference>
<keyword evidence="2" id="KW-1133">Transmembrane helix</keyword>
<keyword evidence="4" id="KW-1185">Reference proteome</keyword>
<protein>
    <submittedName>
        <fullName evidence="3">YggT family protein</fullName>
    </submittedName>
</protein>
<dbReference type="InterPro" id="IPR003425">
    <property type="entry name" value="CCB3/YggT"/>
</dbReference>
<sequence length="97" mass="11131">MTLQVVSMIISAIFLLIRLYSYAIIVYIFMSWIPGLRESGVGRFIGKIVEPYLEIFRKIIPPLGMFDFSPIVAIFVLNMFSVGLAQLINQFILPMFH</sequence>
<dbReference type="PANTHER" id="PTHR33219:SF14">
    <property type="entry name" value="PROTEIN COFACTOR ASSEMBLY OF COMPLEX C SUBUNIT B CCB3, CHLOROPLASTIC-RELATED"/>
    <property type="match status" value="1"/>
</dbReference>
<dbReference type="OrthoDB" id="47652at2"/>
<dbReference type="Pfam" id="PF02325">
    <property type="entry name" value="CCB3_YggT"/>
    <property type="match status" value="1"/>
</dbReference>
<accession>A0A4R6BN49</accession>
<dbReference type="AlphaFoldDB" id="A0A4R6BN49"/>
<dbReference type="GO" id="GO:0016020">
    <property type="term" value="C:membrane"/>
    <property type="evidence" value="ECO:0007669"/>
    <property type="project" value="InterPro"/>
</dbReference>
<feature type="transmembrane region" description="Helical" evidence="2">
    <location>
        <begin position="12"/>
        <end position="33"/>
    </location>
</feature>
<reference evidence="3 4" key="1">
    <citation type="submission" date="2019-01" db="EMBL/GenBank/DDBJ databases">
        <title>Draft genome sequences of the type strains of six Macrococcus species.</title>
        <authorList>
            <person name="Mazhar S."/>
            <person name="Altermann E."/>
            <person name="Hill C."/>
            <person name="Mcauliffe O."/>
        </authorList>
    </citation>
    <scope>NUCLEOTIDE SEQUENCE [LARGE SCALE GENOMIC DNA]</scope>
    <source>
        <strain evidence="3 4">CCM4809</strain>
    </source>
</reference>
<organism evidence="3 4">
    <name type="scientific">Macrococcus hajekii</name>
    <dbReference type="NCBI Taxonomy" id="198482"/>
    <lineage>
        <taxon>Bacteria</taxon>
        <taxon>Bacillati</taxon>
        <taxon>Bacillota</taxon>
        <taxon>Bacilli</taxon>
        <taxon>Bacillales</taxon>
        <taxon>Staphylococcaceae</taxon>
        <taxon>Macrococcus</taxon>
    </lineage>
</organism>
<evidence type="ECO:0000313" key="3">
    <source>
        <dbReference type="EMBL" id="TDM03273.1"/>
    </source>
</evidence>
<proteinExistence type="inferred from homology"/>
<comment type="caution">
    <text evidence="3">The sequence shown here is derived from an EMBL/GenBank/DDBJ whole genome shotgun (WGS) entry which is preliminary data.</text>
</comment>
<feature type="transmembrane region" description="Helical" evidence="2">
    <location>
        <begin position="71"/>
        <end position="93"/>
    </location>
</feature>
<comment type="similarity">
    <text evidence="1">Belongs to the YggT family.</text>
</comment>
<name>A0A4R6BN49_9STAP</name>
<keyword evidence="2" id="KW-0812">Transmembrane</keyword>
<evidence type="ECO:0000256" key="2">
    <source>
        <dbReference type="SAM" id="Phobius"/>
    </source>
</evidence>
<dbReference type="PANTHER" id="PTHR33219">
    <property type="entry name" value="YLMG HOMOLOG PROTEIN 2, CHLOROPLASTIC"/>
    <property type="match status" value="1"/>
</dbReference>
<keyword evidence="2" id="KW-0472">Membrane</keyword>